<name>A0AAD4K866_9MUSC</name>
<comment type="caution">
    <text evidence="7">Lacks conserved residue(s) required for the propagation of feature annotation.</text>
</comment>
<evidence type="ECO:0000256" key="3">
    <source>
        <dbReference type="ARBA" id="ARBA00022737"/>
    </source>
</evidence>
<dbReference type="Gene3D" id="4.10.400.10">
    <property type="entry name" value="Low-density Lipoprotein Receptor"/>
    <property type="match status" value="2"/>
</dbReference>
<accession>A0AAD4K866</accession>
<dbReference type="AlphaFoldDB" id="A0AAD4K866"/>
<evidence type="ECO:0000256" key="4">
    <source>
        <dbReference type="ARBA" id="ARBA00022989"/>
    </source>
</evidence>
<comment type="caution">
    <text evidence="8">The sequence shown here is derived from an EMBL/GenBank/DDBJ whole genome shotgun (WGS) entry which is preliminary data.</text>
</comment>
<dbReference type="GO" id="GO:0016192">
    <property type="term" value="P:vesicle-mediated transport"/>
    <property type="evidence" value="ECO:0007669"/>
    <property type="project" value="UniProtKB-ARBA"/>
</dbReference>
<protein>
    <submittedName>
        <fullName evidence="8">Uncharacterized protein</fullName>
    </submittedName>
</protein>
<comment type="subcellular location">
    <subcellularLocation>
        <location evidence="1">Membrane</location>
        <topology evidence="1">Single-pass membrane protein</topology>
    </subcellularLocation>
</comment>
<feature type="non-terminal residue" evidence="8">
    <location>
        <position position="84"/>
    </location>
</feature>
<gene>
    <name evidence="8" type="ORF">KR093_009675</name>
</gene>
<dbReference type="PANTHER" id="PTHR24270">
    <property type="entry name" value="LOW-DENSITY LIPOPROTEIN RECEPTOR-RELATED"/>
    <property type="match status" value="1"/>
</dbReference>
<evidence type="ECO:0000256" key="2">
    <source>
        <dbReference type="ARBA" id="ARBA00022692"/>
    </source>
</evidence>
<feature type="non-terminal residue" evidence="8">
    <location>
        <position position="1"/>
    </location>
</feature>
<keyword evidence="9" id="KW-1185">Reference proteome</keyword>
<dbReference type="GO" id="GO:0005886">
    <property type="term" value="C:plasma membrane"/>
    <property type="evidence" value="ECO:0007669"/>
    <property type="project" value="TreeGrafter"/>
</dbReference>
<keyword evidence="5" id="KW-0472">Membrane</keyword>
<dbReference type="SMART" id="SM00192">
    <property type="entry name" value="LDLa"/>
    <property type="match status" value="1"/>
</dbReference>
<dbReference type="EMBL" id="JAJJHW010000824">
    <property type="protein sequence ID" value="KAH8381633.1"/>
    <property type="molecule type" value="Genomic_DNA"/>
</dbReference>
<dbReference type="PROSITE" id="PS50068">
    <property type="entry name" value="LDLRA_2"/>
    <property type="match status" value="1"/>
</dbReference>
<proteinExistence type="predicted"/>
<evidence type="ECO:0000256" key="1">
    <source>
        <dbReference type="ARBA" id="ARBA00004167"/>
    </source>
</evidence>
<dbReference type="InterPro" id="IPR002172">
    <property type="entry name" value="LDrepeatLR_classA_rpt"/>
</dbReference>
<dbReference type="SUPFAM" id="SSF57424">
    <property type="entry name" value="LDL receptor-like module"/>
    <property type="match status" value="2"/>
</dbReference>
<dbReference type="Pfam" id="PF00057">
    <property type="entry name" value="Ldl_recept_a"/>
    <property type="match status" value="2"/>
</dbReference>
<sequence>FSKVCDGHKDCPDGSDEFLEECKLHPSASEVNPDYFYCASGGVISDNNVCDGRNDCWDKSDELQLNCNASFADQLLQSQRGNCR</sequence>
<keyword evidence="2" id="KW-0812">Transmembrane</keyword>
<evidence type="ECO:0000256" key="5">
    <source>
        <dbReference type="ARBA" id="ARBA00023136"/>
    </source>
</evidence>
<dbReference type="InterPro" id="IPR050685">
    <property type="entry name" value="LDLR"/>
</dbReference>
<evidence type="ECO:0000313" key="8">
    <source>
        <dbReference type="EMBL" id="KAH8381633.1"/>
    </source>
</evidence>
<organism evidence="8 9">
    <name type="scientific">Drosophila rubida</name>
    <dbReference type="NCBI Taxonomy" id="30044"/>
    <lineage>
        <taxon>Eukaryota</taxon>
        <taxon>Metazoa</taxon>
        <taxon>Ecdysozoa</taxon>
        <taxon>Arthropoda</taxon>
        <taxon>Hexapoda</taxon>
        <taxon>Insecta</taxon>
        <taxon>Pterygota</taxon>
        <taxon>Neoptera</taxon>
        <taxon>Endopterygota</taxon>
        <taxon>Diptera</taxon>
        <taxon>Brachycera</taxon>
        <taxon>Muscomorpha</taxon>
        <taxon>Ephydroidea</taxon>
        <taxon>Drosophilidae</taxon>
        <taxon>Drosophila</taxon>
    </lineage>
</organism>
<evidence type="ECO:0000313" key="9">
    <source>
        <dbReference type="Proteomes" id="UP001200034"/>
    </source>
</evidence>
<keyword evidence="3" id="KW-0677">Repeat</keyword>
<dbReference type="Proteomes" id="UP001200034">
    <property type="component" value="Unassembled WGS sequence"/>
</dbReference>
<dbReference type="PANTHER" id="PTHR24270:SF62">
    <property type="entry name" value="LOW-DENSITY LIPOPROTEIN RECEPTOR-RELATED PROTEIN 2"/>
    <property type="match status" value="1"/>
</dbReference>
<dbReference type="CDD" id="cd00112">
    <property type="entry name" value="LDLa"/>
    <property type="match status" value="1"/>
</dbReference>
<keyword evidence="4" id="KW-1133">Transmembrane helix</keyword>
<evidence type="ECO:0000256" key="7">
    <source>
        <dbReference type="PROSITE-ProRule" id="PRU00124"/>
    </source>
</evidence>
<dbReference type="InterPro" id="IPR036055">
    <property type="entry name" value="LDL_receptor-like_sf"/>
</dbReference>
<reference evidence="8" key="1">
    <citation type="journal article" date="2021" name="Mol. Ecol. Resour.">
        <title>Phylogenomic analyses of the genus Drosophila reveals genomic signals of climate adaptation.</title>
        <authorList>
            <person name="Li F."/>
            <person name="Rane R.V."/>
            <person name="Luria V."/>
            <person name="Xiong Z."/>
            <person name="Chen J."/>
            <person name="Li Z."/>
            <person name="Catullo R.A."/>
            <person name="Griffin P.C."/>
            <person name="Schiffer M."/>
            <person name="Pearce S."/>
            <person name="Lee S.F."/>
            <person name="McElroy K."/>
            <person name="Stocker A."/>
            <person name="Shirriffs J."/>
            <person name="Cockerell F."/>
            <person name="Coppin C."/>
            <person name="Sgro C.M."/>
            <person name="Karger A."/>
            <person name="Cain J.W."/>
            <person name="Weber J.A."/>
            <person name="Santpere G."/>
            <person name="Kirschner M.W."/>
            <person name="Hoffmann A.A."/>
            <person name="Oakeshott J.G."/>
            <person name="Zhang G."/>
        </authorList>
    </citation>
    <scope>NUCLEOTIDE SEQUENCE</scope>
    <source>
        <strain evidence="8">BGI-SZ-2011g</strain>
    </source>
</reference>
<evidence type="ECO:0000256" key="6">
    <source>
        <dbReference type="ARBA" id="ARBA00023157"/>
    </source>
</evidence>
<feature type="disulfide bond" evidence="7">
    <location>
        <begin position="38"/>
        <end position="56"/>
    </location>
</feature>
<keyword evidence="6 7" id="KW-1015">Disulfide bond</keyword>